<gene>
    <name evidence="2" type="ORF">ARMGADRAFT_1017699</name>
    <name evidence="1" type="ORF">ARMGADRAFT_1018790</name>
</gene>
<organism evidence="2 3">
    <name type="scientific">Armillaria gallica</name>
    <name type="common">Bulbous honey fungus</name>
    <name type="synonym">Armillaria bulbosa</name>
    <dbReference type="NCBI Taxonomy" id="47427"/>
    <lineage>
        <taxon>Eukaryota</taxon>
        <taxon>Fungi</taxon>
        <taxon>Dikarya</taxon>
        <taxon>Basidiomycota</taxon>
        <taxon>Agaricomycotina</taxon>
        <taxon>Agaricomycetes</taxon>
        <taxon>Agaricomycetidae</taxon>
        <taxon>Agaricales</taxon>
        <taxon>Marasmiineae</taxon>
        <taxon>Physalacriaceae</taxon>
        <taxon>Armillaria</taxon>
    </lineage>
</organism>
<dbReference type="EMBL" id="KZ293702">
    <property type="protein sequence ID" value="PBK83863.1"/>
    <property type="molecule type" value="Genomic_DNA"/>
</dbReference>
<dbReference type="EMBL" id="KZ293689">
    <property type="protein sequence ID" value="PBK85625.1"/>
    <property type="molecule type" value="Genomic_DNA"/>
</dbReference>
<accession>A0A2H3CRG8</accession>
<dbReference type="Proteomes" id="UP000217790">
    <property type="component" value="Unassembled WGS sequence"/>
</dbReference>
<protein>
    <submittedName>
        <fullName evidence="2">Uncharacterized protein</fullName>
    </submittedName>
</protein>
<sequence length="52" mass="5990">MLQKSMLAFLCIVNVLIVVLQIRRFLPAAVAFDAILSFKYSPYRSMTLRQNV</sequence>
<evidence type="ECO:0000313" key="1">
    <source>
        <dbReference type="EMBL" id="PBK83863.1"/>
    </source>
</evidence>
<reference evidence="2" key="2">
    <citation type="journal article" date="2017" name="Nat. Ecol. Evol.">
        <title>Lineage-specific genetic innovations streamline the genomes of Armillaria species to pathogenesis.</title>
        <authorList>
            <consortium name="DOE Joint Genome Institute"/>
            <person name="Sipos G."/>
            <person name="Prasanna A.N."/>
            <person name="Walter M.C."/>
            <person name="O'Connor E."/>
            <person name="Balint B."/>
            <person name="Krizsan K."/>
            <person name="Kiss B."/>
            <person name="Hess J."/>
            <person name="Varga T."/>
            <person name="Slot J."/>
            <person name="Riley R."/>
            <person name="Boka B."/>
            <person name="Rigling D."/>
            <person name="Barry K."/>
            <person name="Lee J."/>
            <person name="Mihaltcheva S."/>
            <person name="LaButti K."/>
            <person name="Lipzen A."/>
            <person name="Waldron R."/>
            <person name="Moloney N.M."/>
            <person name="Sperisen C."/>
            <person name="Kredics L."/>
            <person name="Vagvolgyi C."/>
            <person name="Patrignani A."/>
            <person name="Fitzpatrick D."/>
            <person name="Nagy I."/>
            <person name="Doyle S."/>
            <person name="Anderson J."/>
            <person name="Grigoriev I.V."/>
            <person name="Guldener U."/>
            <person name="Munsterkotter M."/>
            <person name="Nagy L.G."/>
        </authorList>
    </citation>
    <scope>NUCLEOTIDE SEQUENCE [LARGE SCALE GENOMIC DNA]</scope>
    <source>
        <strain evidence="2">Ar21-2</strain>
    </source>
</reference>
<proteinExistence type="predicted"/>
<evidence type="ECO:0000313" key="3">
    <source>
        <dbReference type="Proteomes" id="UP000217790"/>
    </source>
</evidence>
<keyword evidence="3" id="KW-1185">Reference proteome</keyword>
<name>A0A2H3CRG8_ARMGA</name>
<dbReference type="InParanoid" id="A0A2H3CRG8"/>
<dbReference type="AlphaFoldDB" id="A0A2H3CRG8"/>
<reference evidence="3" key="1">
    <citation type="journal article" date="2017" name="Nat. Ecol. Evol.">
        <title>Genome expansion and lineage-specific genetic innovations in the forest pathogenic fungi Armillaria.</title>
        <authorList>
            <person name="Sipos G."/>
            <person name="Prasanna A.N."/>
            <person name="Walter M.C."/>
            <person name="O'Connor E."/>
            <person name="Balint B."/>
            <person name="Krizsan K."/>
            <person name="Kiss B."/>
            <person name="Hess J."/>
            <person name="Varga T."/>
            <person name="Slot J."/>
            <person name="Riley R."/>
            <person name="Boka B."/>
            <person name="Rigling D."/>
            <person name="Barry K."/>
            <person name="Lee J."/>
            <person name="Mihaltcheva S."/>
            <person name="LaButti K."/>
            <person name="Lipzen A."/>
            <person name="Waldron R."/>
            <person name="Moloney N.M."/>
            <person name="Sperisen C."/>
            <person name="Kredics L."/>
            <person name="Vagvoelgyi C."/>
            <person name="Patrignani A."/>
            <person name="Fitzpatrick D."/>
            <person name="Nagy I."/>
            <person name="Doyle S."/>
            <person name="Anderson J.B."/>
            <person name="Grigoriev I.V."/>
            <person name="Gueldener U."/>
            <person name="Muensterkoetter M."/>
            <person name="Nagy L.G."/>
        </authorList>
    </citation>
    <scope>NUCLEOTIDE SEQUENCE [LARGE SCALE GENOMIC DNA]</scope>
    <source>
        <strain evidence="3">Ar21-2</strain>
    </source>
</reference>
<evidence type="ECO:0000313" key="2">
    <source>
        <dbReference type="EMBL" id="PBK85625.1"/>
    </source>
</evidence>